<organism evidence="2 3">
    <name type="scientific">Ramazzottius varieornatus</name>
    <name type="common">Water bear</name>
    <name type="synonym">Tardigrade</name>
    <dbReference type="NCBI Taxonomy" id="947166"/>
    <lineage>
        <taxon>Eukaryota</taxon>
        <taxon>Metazoa</taxon>
        <taxon>Ecdysozoa</taxon>
        <taxon>Tardigrada</taxon>
        <taxon>Eutardigrada</taxon>
        <taxon>Parachela</taxon>
        <taxon>Hypsibioidea</taxon>
        <taxon>Ramazzottiidae</taxon>
        <taxon>Ramazzottius</taxon>
    </lineage>
</organism>
<gene>
    <name evidence="2" type="primary">RvY_10922</name>
    <name evidence="2" type="synonym">RvY_10922.4</name>
    <name evidence="2" type="ORF">RvY_10922-4</name>
</gene>
<feature type="signal peptide" evidence="1">
    <location>
        <begin position="1"/>
        <end position="24"/>
    </location>
</feature>
<keyword evidence="3" id="KW-1185">Reference proteome</keyword>
<evidence type="ECO:0000313" key="3">
    <source>
        <dbReference type="Proteomes" id="UP000186922"/>
    </source>
</evidence>
<accession>A0A1D1VEE1</accession>
<dbReference type="EMBL" id="BDGG01000005">
    <property type="protein sequence ID" value="GAV00002.1"/>
    <property type="molecule type" value="Genomic_DNA"/>
</dbReference>
<dbReference type="Proteomes" id="UP000186922">
    <property type="component" value="Unassembled WGS sequence"/>
</dbReference>
<keyword evidence="1" id="KW-0732">Signal</keyword>
<feature type="chain" id="PRO_5008898334" description="Secreted protein" evidence="1">
    <location>
        <begin position="25"/>
        <end position="105"/>
    </location>
</feature>
<evidence type="ECO:0008006" key="4">
    <source>
        <dbReference type="Google" id="ProtNLM"/>
    </source>
</evidence>
<name>A0A1D1VEE1_RAMVA</name>
<protein>
    <recommendedName>
        <fullName evidence="4">Secreted protein</fullName>
    </recommendedName>
</protein>
<dbReference type="AlphaFoldDB" id="A0A1D1VEE1"/>
<comment type="caution">
    <text evidence="2">The sequence shown here is derived from an EMBL/GenBank/DDBJ whole genome shotgun (WGS) entry which is preliminary data.</text>
</comment>
<sequence length="105" mass="12205">MWSTYGTAFLLSSWTNSWLAWTSGSPVDCVGEPPIYHRFPLWLSWSWRSVLINIADFNRGIIFFKVALSSTKYPTKEVYGDSTVGFAHFMDRESMRLRRNAPPRH</sequence>
<evidence type="ECO:0000256" key="1">
    <source>
        <dbReference type="SAM" id="SignalP"/>
    </source>
</evidence>
<proteinExistence type="predicted"/>
<reference evidence="2 3" key="1">
    <citation type="journal article" date="2016" name="Nat. Commun.">
        <title>Extremotolerant tardigrade genome and improved radiotolerance of human cultured cells by tardigrade-unique protein.</title>
        <authorList>
            <person name="Hashimoto T."/>
            <person name="Horikawa D.D."/>
            <person name="Saito Y."/>
            <person name="Kuwahara H."/>
            <person name="Kozuka-Hata H."/>
            <person name="Shin-I T."/>
            <person name="Minakuchi Y."/>
            <person name="Ohishi K."/>
            <person name="Motoyama A."/>
            <person name="Aizu T."/>
            <person name="Enomoto A."/>
            <person name="Kondo K."/>
            <person name="Tanaka S."/>
            <person name="Hara Y."/>
            <person name="Koshikawa S."/>
            <person name="Sagara H."/>
            <person name="Miura T."/>
            <person name="Yokobori S."/>
            <person name="Miyagawa K."/>
            <person name="Suzuki Y."/>
            <person name="Kubo T."/>
            <person name="Oyama M."/>
            <person name="Kohara Y."/>
            <person name="Fujiyama A."/>
            <person name="Arakawa K."/>
            <person name="Katayama T."/>
            <person name="Toyoda A."/>
            <person name="Kunieda T."/>
        </authorList>
    </citation>
    <scope>NUCLEOTIDE SEQUENCE [LARGE SCALE GENOMIC DNA]</scope>
    <source>
        <strain evidence="2 3">YOKOZUNA-1</strain>
    </source>
</reference>
<evidence type="ECO:0000313" key="2">
    <source>
        <dbReference type="EMBL" id="GAV00002.1"/>
    </source>
</evidence>